<name>A0A2A4MSP3_9GAMM</name>
<dbReference type="EMBL" id="NVQR01000033">
    <property type="protein sequence ID" value="PCH62777.1"/>
    <property type="molecule type" value="Genomic_DNA"/>
</dbReference>
<dbReference type="AlphaFoldDB" id="A0A2A4MSP3"/>
<protein>
    <recommendedName>
        <fullName evidence="2">ER-bound oxygenase mpaB/mpaB'/Rubber oxygenase catalytic domain-containing protein</fullName>
    </recommendedName>
</protein>
<proteinExistence type="predicted"/>
<evidence type="ECO:0000313" key="3">
    <source>
        <dbReference type="EMBL" id="PCH62777.1"/>
    </source>
</evidence>
<gene>
    <name evidence="3" type="ORF">COC19_02320</name>
</gene>
<keyword evidence="1" id="KW-1133">Transmembrane helix</keyword>
<dbReference type="Proteomes" id="UP000218172">
    <property type="component" value="Unassembled WGS sequence"/>
</dbReference>
<keyword evidence="1" id="KW-0472">Membrane</keyword>
<feature type="transmembrane region" description="Helical" evidence="1">
    <location>
        <begin position="30"/>
        <end position="53"/>
    </location>
</feature>
<evidence type="ECO:0000256" key="1">
    <source>
        <dbReference type="SAM" id="Phobius"/>
    </source>
</evidence>
<sequence length="340" mass="38770">MRNSRLNLEHITCALTGEPLRTELLDENSMLYKMLGDAGVVYAGLAVLVLGTVQVQTIKGLKDHEPIFQKQTNTSEADKKKAQAQRLQESSELLGGIIYGVSEQDKADAAFALRELHRKIRGHLADGSRYHAWEPQVWAHAWAGIFKGIIDAYAVFRGFDTPEHRDEALLGFIEFGKVFGVKGIPDNWLEFDIYWQDFISTAVIDETVCQIASVVRNGYFQENLLERLRSGEWRAALKLIASLPKLRFARVGAMATFPLQFDQQLGIKRTLFDRIEGKIHQLIWRCVPKSWSSKLGPNSFKKRAERGHIPIWRKRLSRENLQITKNQIREQREQEIATGG</sequence>
<accession>A0A2A4MSP3</accession>
<dbReference type="PANTHER" id="PTHR36151">
    <property type="entry name" value="BLR2777 PROTEIN"/>
    <property type="match status" value="1"/>
</dbReference>
<dbReference type="PANTHER" id="PTHR36151:SF3">
    <property type="entry name" value="ER-BOUND OXYGENASE MPAB_MPAB'_RUBBER OXYGENASE CATALYTIC DOMAIN-CONTAINING PROTEIN"/>
    <property type="match status" value="1"/>
</dbReference>
<dbReference type="Pfam" id="PF09995">
    <property type="entry name" value="MPAB_Lcp_cat"/>
    <property type="match status" value="1"/>
</dbReference>
<feature type="domain" description="ER-bound oxygenase mpaB/mpaB'/Rubber oxygenase catalytic" evidence="2">
    <location>
        <begin position="33"/>
        <end position="276"/>
    </location>
</feature>
<comment type="caution">
    <text evidence="3">The sequence shown here is derived from an EMBL/GenBank/DDBJ whole genome shotgun (WGS) entry which is preliminary data.</text>
</comment>
<evidence type="ECO:0000313" key="4">
    <source>
        <dbReference type="Proteomes" id="UP000218172"/>
    </source>
</evidence>
<keyword evidence="1" id="KW-0812">Transmembrane</keyword>
<reference evidence="4" key="1">
    <citation type="submission" date="2017-08" db="EMBL/GenBank/DDBJ databases">
        <title>A dynamic microbial community with high functional redundancy inhabits the cold, oxic subseafloor aquifer.</title>
        <authorList>
            <person name="Tully B.J."/>
            <person name="Wheat C.G."/>
            <person name="Glazer B.T."/>
            <person name="Huber J.A."/>
        </authorList>
    </citation>
    <scope>NUCLEOTIDE SEQUENCE [LARGE SCALE GENOMIC DNA]</scope>
</reference>
<organism evidence="3 4">
    <name type="scientific">SAR86 cluster bacterium</name>
    <dbReference type="NCBI Taxonomy" id="2030880"/>
    <lineage>
        <taxon>Bacteria</taxon>
        <taxon>Pseudomonadati</taxon>
        <taxon>Pseudomonadota</taxon>
        <taxon>Gammaproteobacteria</taxon>
        <taxon>SAR86 cluster</taxon>
    </lineage>
</organism>
<evidence type="ECO:0000259" key="2">
    <source>
        <dbReference type="Pfam" id="PF09995"/>
    </source>
</evidence>
<dbReference type="InterPro" id="IPR018713">
    <property type="entry name" value="MPAB/Lcp_cat_dom"/>
</dbReference>
<dbReference type="GO" id="GO:0016491">
    <property type="term" value="F:oxidoreductase activity"/>
    <property type="evidence" value="ECO:0007669"/>
    <property type="project" value="InterPro"/>
</dbReference>